<dbReference type="GO" id="GO:0015074">
    <property type="term" value="P:DNA integration"/>
    <property type="evidence" value="ECO:0007669"/>
    <property type="project" value="InterPro"/>
</dbReference>
<dbReference type="AlphaFoldDB" id="A0A2H0BJ13"/>
<dbReference type="InterPro" id="IPR036397">
    <property type="entry name" value="RNaseH_sf"/>
</dbReference>
<sequence>LGVSVSSLYYKAKRESIDLEVKGLIETIMDSNPDYGHKRIALALKMNKKRILRVMKKYNLKPYRRRRKGLIKKKDINKPNSKYQNLIKDIAVVDKPNLVWASDFTYLKWQGRFLYLSTIIDIYGRNIVGFNLSNRHNKELVLGALENALTSNPKPSILHSDQGSEYDSQVYLGFCQTIGINISMSNKSSPWENSYQESFYSHFKVQLADINRFYDIAELIEEISKLIWYHNNERIHSVLKCPPKMYLESYYKKMGT</sequence>
<organism evidence="2 3">
    <name type="scientific">Candidatus Woesebacteria bacterium CG22_combo_CG10-13_8_21_14_all_39_10</name>
    <dbReference type="NCBI Taxonomy" id="1975059"/>
    <lineage>
        <taxon>Bacteria</taxon>
        <taxon>Candidatus Woeseibacteriota</taxon>
    </lineage>
</organism>
<gene>
    <name evidence="2" type="ORF">COX03_01865</name>
</gene>
<dbReference type="Pfam" id="PF00665">
    <property type="entry name" value="rve"/>
    <property type="match status" value="1"/>
</dbReference>
<proteinExistence type="predicted"/>
<protein>
    <recommendedName>
        <fullName evidence="1">Integrase catalytic domain-containing protein</fullName>
    </recommendedName>
</protein>
<dbReference type="InterPro" id="IPR050900">
    <property type="entry name" value="Transposase_IS3/IS150/IS904"/>
</dbReference>
<dbReference type="Gene3D" id="3.30.420.10">
    <property type="entry name" value="Ribonuclease H-like superfamily/Ribonuclease H"/>
    <property type="match status" value="1"/>
</dbReference>
<dbReference type="InterPro" id="IPR001584">
    <property type="entry name" value="Integrase_cat-core"/>
</dbReference>
<accession>A0A2H0BJ13</accession>
<name>A0A2H0BJ13_9BACT</name>
<dbReference type="Proteomes" id="UP000229847">
    <property type="component" value="Unassembled WGS sequence"/>
</dbReference>
<dbReference type="PANTHER" id="PTHR46889:SF5">
    <property type="entry name" value="INTEGRASE PROTEIN"/>
    <property type="match status" value="1"/>
</dbReference>
<evidence type="ECO:0000313" key="3">
    <source>
        <dbReference type="Proteomes" id="UP000229847"/>
    </source>
</evidence>
<evidence type="ECO:0000259" key="1">
    <source>
        <dbReference type="PROSITE" id="PS50994"/>
    </source>
</evidence>
<feature type="non-terminal residue" evidence="2">
    <location>
        <position position="1"/>
    </location>
</feature>
<dbReference type="EMBL" id="PCSW01000057">
    <property type="protein sequence ID" value="PIP57657.1"/>
    <property type="molecule type" value="Genomic_DNA"/>
</dbReference>
<dbReference type="SUPFAM" id="SSF53098">
    <property type="entry name" value="Ribonuclease H-like"/>
    <property type="match status" value="1"/>
</dbReference>
<dbReference type="GO" id="GO:0003676">
    <property type="term" value="F:nucleic acid binding"/>
    <property type="evidence" value="ECO:0007669"/>
    <property type="project" value="InterPro"/>
</dbReference>
<comment type="caution">
    <text evidence="2">The sequence shown here is derived from an EMBL/GenBank/DDBJ whole genome shotgun (WGS) entry which is preliminary data.</text>
</comment>
<dbReference type="PANTHER" id="PTHR46889">
    <property type="entry name" value="TRANSPOSASE INSF FOR INSERTION SEQUENCE IS3B-RELATED"/>
    <property type="match status" value="1"/>
</dbReference>
<dbReference type="InterPro" id="IPR048020">
    <property type="entry name" value="Transpos_IS3"/>
</dbReference>
<reference evidence="2 3" key="1">
    <citation type="submission" date="2017-09" db="EMBL/GenBank/DDBJ databases">
        <title>Depth-based differentiation of microbial function through sediment-hosted aquifers and enrichment of novel symbionts in the deep terrestrial subsurface.</title>
        <authorList>
            <person name="Probst A.J."/>
            <person name="Ladd B."/>
            <person name="Jarett J.K."/>
            <person name="Geller-Mcgrath D.E."/>
            <person name="Sieber C.M."/>
            <person name="Emerson J.B."/>
            <person name="Anantharaman K."/>
            <person name="Thomas B.C."/>
            <person name="Malmstrom R."/>
            <person name="Stieglmeier M."/>
            <person name="Klingl A."/>
            <person name="Woyke T."/>
            <person name="Ryan C.M."/>
            <person name="Banfield J.F."/>
        </authorList>
    </citation>
    <scope>NUCLEOTIDE SEQUENCE [LARGE SCALE GENOMIC DNA]</scope>
    <source>
        <strain evidence="2">CG22_combo_CG10-13_8_21_14_all_39_10</strain>
    </source>
</reference>
<dbReference type="PROSITE" id="PS50994">
    <property type="entry name" value="INTEGRASE"/>
    <property type="match status" value="1"/>
</dbReference>
<evidence type="ECO:0000313" key="2">
    <source>
        <dbReference type="EMBL" id="PIP57657.1"/>
    </source>
</evidence>
<dbReference type="NCBIfam" id="NF033516">
    <property type="entry name" value="transpos_IS3"/>
    <property type="match status" value="1"/>
</dbReference>
<dbReference type="InterPro" id="IPR012337">
    <property type="entry name" value="RNaseH-like_sf"/>
</dbReference>
<feature type="domain" description="Integrase catalytic" evidence="1">
    <location>
        <begin position="92"/>
        <end position="251"/>
    </location>
</feature>